<dbReference type="InterPro" id="IPR021675">
    <property type="entry name" value="DUF3261"/>
</dbReference>
<dbReference type="Pfam" id="PF11659">
    <property type="entry name" value="DUF3261"/>
    <property type="match status" value="1"/>
</dbReference>
<proteinExistence type="predicted"/>
<dbReference type="RefSeq" id="WP_080914675.1">
    <property type="nucleotide sequence ID" value="NZ_CP020472.1"/>
</dbReference>
<evidence type="ECO:0000313" key="2">
    <source>
        <dbReference type="Proteomes" id="UP000191820"/>
    </source>
</evidence>
<sequence length="193" mass="21598">MRQLMPAIGILLVMLTTGCSHQLQRQTCVKLTPEVNYCLAPLLQSSSNSEQALSQKISFTHGEKHHELLTELALDTSDMTLVGLAPIGQPLFTVTYNGGEVLSQQNVLMGEDFKAEYLMAIMQLIYWPHEQVNGYFNQGEMIDFDCQQPRCSALMVNEKHAITIDYSDDNPWKSNVSLHFPAANITLVITPLL</sequence>
<keyword evidence="2" id="KW-1185">Reference proteome</keyword>
<dbReference type="Proteomes" id="UP000191820">
    <property type="component" value="Chromosome"/>
</dbReference>
<dbReference type="EMBL" id="CP020472">
    <property type="protein sequence ID" value="ARD20668.1"/>
    <property type="molecule type" value="Genomic_DNA"/>
</dbReference>
<organism evidence="1 2">
    <name type="scientific">Shewanella japonica</name>
    <dbReference type="NCBI Taxonomy" id="93973"/>
    <lineage>
        <taxon>Bacteria</taxon>
        <taxon>Pseudomonadati</taxon>
        <taxon>Pseudomonadota</taxon>
        <taxon>Gammaproteobacteria</taxon>
        <taxon>Alteromonadales</taxon>
        <taxon>Shewanellaceae</taxon>
        <taxon>Shewanella</taxon>
    </lineage>
</organism>
<accession>A0ABN4Y9H5</accession>
<name>A0ABN4Y9H5_9GAMM</name>
<gene>
    <name evidence="1" type="ORF">SJ2017_0322</name>
</gene>
<reference evidence="1 2" key="1">
    <citation type="submission" date="2017-03" db="EMBL/GenBank/DDBJ databases">
        <title>Genome sequencing of Shewanella japonica KCTC 22435.</title>
        <authorList>
            <person name="Kim K.M."/>
        </authorList>
    </citation>
    <scope>NUCLEOTIDE SEQUENCE [LARGE SCALE GENOMIC DNA]</scope>
    <source>
        <strain evidence="1 2">KCTC 22435</strain>
    </source>
</reference>
<protein>
    <recommendedName>
        <fullName evidence="3">DUF3261 domain-containing protein</fullName>
    </recommendedName>
</protein>
<evidence type="ECO:0000313" key="1">
    <source>
        <dbReference type="EMBL" id="ARD20668.1"/>
    </source>
</evidence>
<dbReference type="PROSITE" id="PS51257">
    <property type="entry name" value="PROKAR_LIPOPROTEIN"/>
    <property type="match status" value="1"/>
</dbReference>
<evidence type="ECO:0008006" key="3">
    <source>
        <dbReference type="Google" id="ProtNLM"/>
    </source>
</evidence>